<organism evidence="5">
    <name type="scientific">Anguilla anguilla</name>
    <name type="common">European freshwater eel</name>
    <name type="synonym">Muraena anguilla</name>
    <dbReference type="NCBI Taxonomy" id="7936"/>
    <lineage>
        <taxon>Eukaryota</taxon>
        <taxon>Metazoa</taxon>
        <taxon>Chordata</taxon>
        <taxon>Craniata</taxon>
        <taxon>Vertebrata</taxon>
        <taxon>Euteleostomi</taxon>
        <taxon>Actinopterygii</taxon>
        <taxon>Neopterygii</taxon>
        <taxon>Teleostei</taxon>
        <taxon>Anguilliformes</taxon>
        <taxon>Anguillidae</taxon>
        <taxon>Anguilla</taxon>
    </lineage>
</organism>
<dbReference type="InterPro" id="IPR013979">
    <property type="entry name" value="TIF_beta_prop-like"/>
</dbReference>
<protein>
    <recommendedName>
        <fullName evidence="4">Translation initiation factor beta propellor-like domain-containing protein</fullName>
    </recommendedName>
</protein>
<sequence length="33" mass="3905">MMHCFSEMFDKQQANSIFWSPQGQFLVLAGLRR</sequence>
<keyword evidence="2" id="KW-0853">WD repeat</keyword>
<evidence type="ECO:0000313" key="5">
    <source>
        <dbReference type="EMBL" id="JAH54614.1"/>
    </source>
</evidence>
<accession>A0A0E9TLP5</accession>
<evidence type="ECO:0000259" key="4">
    <source>
        <dbReference type="Pfam" id="PF08662"/>
    </source>
</evidence>
<feature type="domain" description="Translation initiation factor beta propellor-like" evidence="4">
    <location>
        <begin position="8"/>
        <end position="32"/>
    </location>
</feature>
<reference evidence="5" key="1">
    <citation type="submission" date="2014-11" db="EMBL/GenBank/DDBJ databases">
        <authorList>
            <person name="Amaro Gonzalez C."/>
        </authorList>
    </citation>
    <scope>NUCLEOTIDE SEQUENCE</scope>
</reference>
<evidence type="ECO:0000256" key="3">
    <source>
        <dbReference type="ARBA" id="ARBA00022917"/>
    </source>
</evidence>
<keyword evidence="1" id="KW-0396">Initiation factor</keyword>
<dbReference type="GO" id="GO:0003743">
    <property type="term" value="F:translation initiation factor activity"/>
    <property type="evidence" value="ECO:0007669"/>
    <property type="project" value="UniProtKB-KW"/>
</dbReference>
<dbReference type="AlphaFoldDB" id="A0A0E9TLP5"/>
<dbReference type="Pfam" id="PF08662">
    <property type="entry name" value="eIF2A"/>
    <property type="match status" value="1"/>
</dbReference>
<name>A0A0E9TLP5_ANGAN</name>
<proteinExistence type="predicted"/>
<evidence type="ECO:0000256" key="1">
    <source>
        <dbReference type="ARBA" id="ARBA00022540"/>
    </source>
</evidence>
<reference evidence="5" key="2">
    <citation type="journal article" date="2015" name="Fish Shellfish Immunol.">
        <title>Early steps in the European eel (Anguilla anguilla)-Vibrio vulnificus interaction in the gills: Role of the RtxA13 toxin.</title>
        <authorList>
            <person name="Callol A."/>
            <person name="Pajuelo D."/>
            <person name="Ebbesson L."/>
            <person name="Teles M."/>
            <person name="MacKenzie S."/>
            <person name="Amaro C."/>
        </authorList>
    </citation>
    <scope>NUCLEOTIDE SEQUENCE</scope>
</reference>
<keyword evidence="3" id="KW-0648">Protein biosynthesis</keyword>
<dbReference type="EMBL" id="GBXM01053963">
    <property type="protein sequence ID" value="JAH54614.1"/>
    <property type="molecule type" value="Transcribed_RNA"/>
</dbReference>
<evidence type="ECO:0000256" key="2">
    <source>
        <dbReference type="ARBA" id="ARBA00022574"/>
    </source>
</evidence>